<dbReference type="Pfam" id="PF00089">
    <property type="entry name" value="Trypsin"/>
    <property type="match status" value="1"/>
</dbReference>
<name>A0A131Z563_RHIAP</name>
<dbReference type="InterPro" id="IPR001254">
    <property type="entry name" value="Trypsin_dom"/>
</dbReference>
<evidence type="ECO:0000256" key="3">
    <source>
        <dbReference type="SAM" id="SignalP"/>
    </source>
</evidence>
<accession>A0A131Z563</accession>
<evidence type="ECO:0000313" key="5">
    <source>
        <dbReference type="EMBL" id="JAP85586.1"/>
    </source>
</evidence>
<dbReference type="PROSITE" id="PS50240">
    <property type="entry name" value="TRYPSIN_DOM"/>
    <property type="match status" value="1"/>
</dbReference>
<sequence length="317" mass="35780">MRRWEKCEVVLSSSCRSKYYLVFLLCMSLLSLSHGKNELDEHINRKGCGVSEPTGRVFNGKIIKKSQIPWIVQVVSDIPLMNAEGACGGSIITRNVVLTAAHCVTELPIKEIRIYYNSTKRKRGPINYAERLYVHPRYNKKTAVRYDIALLKVRDKFKFDRFVRPICLANKDIRLGQRLLLSGGWGVMDDRIPPTLAENLLYTNLRAMSPAKCRRTLKQFRGRGVGGVDSKFMSCFDGYTGTLCGSDSGAPITMRHKGGKSVQVGFLSLGTACNNEFKQILAIRVAKFLPWIKKALRDPRRWRIIDGGKYLSCGHST</sequence>
<evidence type="ECO:0000259" key="4">
    <source>
        <dbReference type="PROSITE" id="PS50240"/>
    </source>
</evidence>
<dbReference type="InterPro" id="IPR001314">
    <property type="entry name" value="Peptidase_S1A"/>
</dbReference>
<dbReference type="GO" id="GO:0004252">
    <property type="term" value="F:serine-type endopeptidase activity"/>
    <property type="evidence" value="ECO:0007669"/>
    <property type="project" value="InterPro"/>
</dbReference>
<proteinExistence type="inferred from homology"/>
<evidence type="ECO:0000256" key="1">
    <source>
        <dbReference type="ARBA" id="ARBA00023157"/>
    </source>
</evidence>
<dbReference type="InterPro" id="IPR051487">
    <property type="entry name" value="Ser/Thr_Proteases_Immune/Dev"/>
</dbReference>
<dbReference type="InterPro" id="IPR018114">
    <property type="entry name" value="TRYPSIN_HIS"/>
</dbReference>
<organism evidence="5">
    <name type="scientific">Rhipicephalus appendiculatus</name>
    <name type="common">Brown ear tick</name>
    <dbReference type="NCBI Taxonomy" id="34631"/>
    <lineage>
        <taxon>Eukaryota</taxon>
        <taxon>Metazoa</taxon>
        <taxon>Ecdysozoa</taxon>
        <taxon>Arthropoda</taxon>
        <taxon>Chelicerata</taxon>
        <taxon>Arachnida</taxon>
        <taxon>Acari</taxon>
        <taxon>Parasitiformes</taxon>
        <taxon>Ixodida</taxon>
        <taxon>Ixodoidea</taxon>
        <taxon>Ixodidae</taxon>
        <taxon>Rhipicephalinae</taxon>
        <taxon>Rhipicephalus</taxon>
        <taxon>Rhipicephalus</taxon>
    </lineage>
</organism>
<dbReference type="PROSITE" id="PS00134">
    <property type="entry name" value="TRYPSIN_HIS"/>
    <property type="match status" value="1"/>
</dbReference>
<dbReference type="PRINTS" id="PR00722">
    <property type="entry name" value="CHYMOTRYPSIN"/>
</dbReference>
<evidence type="ECO:0000256" key="2">
    <source>
        <dbReference type="ARBA" id="ARBA00024195"/>
    </source>
</evidence>
<dbReference type="InterPro" id="IPR009003">
    <property type="entry name" value="Peptidase_S1_PA"/>
</dbReference>
<keyword evidence="3" id="KW-0732">Signal</keyword>
<reference evidence="5" key="1">
    <citation type="journal article" date="2016" name="Ticks Tick Borne Dis.">
        <title>De novo assembly and annotation of the salivary gland transcriptome of Rhipicephalus appendiculatus male and female ticks during blood feeding.</title>
        <authorList>
            <person name="de Castro M.H."/>
            <person name="de Klerk D."/>
            <person name="Pienaar R."/>
            <person name="Latif A.A."/>
            <person name="Rees D.J."/>
            <person name="Mans B.J."/>
        </authorList>
    </citation>
    <scope>NUCLEOTIDE SEQUENCE</scope>
    <source>
        <tissue evidence="5">Salivary glands</tissue>
    </source>
</reference>
<dbReference type="SUPFAM" id="SSF50494">
    <property type="entry name" value="Trypsin-like serine proteases"/>
    <property type="match status" value="1"/>
</dbReference>
<dbReference type="InterPro" id="IPR043504">
    <property type="entry name" value="Peptidase_S1_PA_chymotrypsin"/>
</dbReference>
<dbReference type="AlphaFoldDB" id="A0A131Z563"/>
<dbReference type="Gene3D" id="2.40.10.10">
    <property type="entry name" value="Trypsin-like serine proteases"/>
    <property type="match status" value="1"/>
</dbReference>
<feature type="domain" description="Peptidase S1" evidence="4">
    <location>
        <begin position="57"/>
        <end position="297"/>
    </location>
</feature>
<keyword evidence="5" id="KW-0378">Hydrolase</keyword>
<dbReference type="PANTHER" id="PTHR24256">
    <property type="entry name" value="TRYPTASE-RELATED"/>
    <property type="match status" value="1"/>
</dbReference>
<keyword evidence="1" id="KW-1015">Disulfide bond</keyword>
<dbReference type="SMART" id="SM00020">
    <property type="entry name" value="Tryp_SPc"/>
    <property type="match status" value="1"/>
</dbReference>
<comment type="similarity">
    <text evidence="2">Belongs to the peptidase S1 family. CLIP subfamily.</text>
</comment>
<feature type="signal peptide" evidence="3">
    <location>
        <begin position="1"/>
        <end position="35"/>
    </location>
</feature>
<dbReference type="GO" id="GO:0006508">
    <property type="term" value="P:proteolysis"/>
    <property type="evidence" value="ECO:0007669"/>
    <property type="project" value="UniProtKB-KW"/>
</dbReference>
<dbReference type="CDD" id="cd00190">
    <property type="entry name" value="Tryp_SPc"/>
    <property type="match status" value="1"/>
</dbReference>
<dbReference type="EMBL" id="GEDV01002971">
    <property type="protein sequence ID" value="JAP85586.1"/>
    <property type="molecule type" value="Transcribed_RNA"/>
</dbReference>
<dbReference type="FunFam" id="2.40.10.10:FF:000068">
    <property type="entry name" value="transmembrane protease serine 2"/>
    <property type="match status" value="1"/>
</dbReference>
<protein>
    <submittedName>
        <fullName evidence="5">Serine protease like protein</fullName>
    </submittedName>
</protein>
<keyword evidence="5" id="KW-0645">Protease</keyword>
<feature type="chain" id="PRO_5007286810" evidence="3">
    <location>
        <begin position="36"/>
        <end position="317"/>
    </location>
</feature>